<accession>A0A5M8QDL5</accession>
<dbReference type="InterPro" id="IPR037171">
    <property type="entry name" value="NagB/RpiA_transferase-like"/>
</dbReference>
<organism evidence="6 8">
    <name type="scientific">Rufibacter glacialis</name>
    <dbReference type="NCBI Taxonomy" id="1259555"/>
    <lineage>
        <taxon>Bacteria</taxon>
        <taxon>Pseudomonadati</taxon>
        <taxon>Bacteroidota</taxon>
        <taxon>Cytophagia</taxon>
        <taxon>Cytophagales</taxon>
        <taxon>Hymenobacteraceae</taxon>
        <taxon>Rufibacter</taxon>
    </lineage>
</organism>
<sequence>MALKADLRKDYLRRRRQMAPDQIEACSQQITDLFFALFAPRPGQTVHTFLPIEKQQEINTWPLVHRLWQQQVEVAVPVSHPVDTSMTHFLITPDTTFQESLWGIPEPVNALPVPEAEIDLALVPLLAFDLKGHRVGYGKGFYDRFLALLPKATPKIGLALEPPVEVIDDVHVHDLALDAVVTPDQVYRF</sequence>
<dbReference type="GO" id="GO:0005524">
    <property type="term" value="F:ATP binding"/>
    <property type="evidence" value="ECO:0007669"/>
    <property type="project" value="UniProtKB-KW"/>
</dbReference>
<dbReference type="Pfam" id="PF01812">
    <property type="entry name" value="5-FTHF_cyc-lig"/>
    <property type="match status" value="1"/>
</dbReference>
<dbReference type="InterPro" id="IPR002698">
    <property type="entry name" value="FTHF_cligase"/>
</dbReference>
<evidence type="ECO:0000256" key="4">
    <source>
        <dbReference type="PIRSR" id="PIRSR006806-1"/>
    </source>
</evidence>
<dbReference type="EC" id="6.3.3.2" evidence="5"/>
<evidence type="ECO:0000256" key="3">
    <source>
        <dbReference type="ARBA" id="ARBA00022840"/>
    </source>
</evidence>
<dbReference type="PANTHER" id="PTHR23407">
    <property type="entry name" value="ATPASE INHIBITOR/5-FORMYLTETRAHYDROFOLATE CYCLO-LIGASE"/>
    <property type="match status" value="1"/>
</dbReference>
<keyword evidence="5" id="KW-0479">Metal-binding</keyword>
<evidence type="ECO:0000256" key="5">
    <source>
        <dbReference type="RuleBase" id="RU361279"/>
    </source>
</evidence>
<proteinExistence type="inferred from homology"/>
<dbReference type="NCBIfam" id="TIGR02727">
    <property type="entry name" value="MTHFS_bact"/>
    <property type="match status" value="1"/>
</dbReference>
<comment type="similarity">
    <text evidence="1 5">Belongs to the 5-formyltetrahydrofolate cyclo-ligase family.</text>
</comment>
<keyword evidence="5" id="KW-0460">Magnesium</keyword>
<keyword evidence="3 4" id="KW-0067">ATP-binding</keyword>
<dbReference type="GO" id="GO:0030272">
    <property type="term" value="F:5-formyltetrahydrofolate cyclo-ligase activity"/>
    <property type="evidence" value="ECO:0007669"/>
    <property type="project" value="UniProtKB-EC"/>
</dbReference>
<dbReference type="AlphaFoldDB" id="A0A5M8QDL5"/>
<feature type="binding site" evidence="4">
    <location>
        <begin position="4"/>
        <end position="8"/>
    </location>
    <ligand>
        <name>ATP</name>
        <dbReference type="ChEBI" id="CHEBI:30616"/>
    </ligand>
</feature>
<evidence type="ECO:0000313" key="7">
    <source>
        <dbReference type="EMBL" id="MFA1770805.1"/>
    </source>
</evidence>
<feature type="binding site" evidence="4">
    <location>
        <begin position="134"/>
        <end position="142"/>
    </location>
    <ligand>
        <name>ATP</name>
        <dbReference type="ChEBI" id="CHEBI:30616"/>
    </ligand>
</feature>
<reference evidence="6 8" key="1">
    <citation type="submission" date="2019-07" db="EMBL/GenBank/DDBJ databases">
        <authorList>
            <person name="Qu J.-H."/>
        </authorList>
    </citation>
    <scope>NUCLEOTIDE SEQUENCE [LARGE SCALE GENOMIC DNA]</scope>
    <source>
        <strain evidence="6 8">MDT1-10-3</strain>
    </source>
</reference>
<name>A0A5M8QDL5_9BACT</name>
<dbReference type="GO" id="GO:0035999">
    <property type="term" value="P:tetrahydrofolate interconversion"/>
    <property type="evidence" value="ECO:0007669"/>
    <property type="project" value="TreeGrafter"/>
</dbReference>
<feature type="binding site" evidence="4">
    <location>
        <position position="50"/>
    </location>
    <ligand>
        <name>substrate</name>
    </ligand>
</feature>
<keyword evidence="2 4" id="KW-0547">Nucleotide-binding</keyword>
<dbReference type="SUPFAM" id="SSF100950">
    <property type="entry name" value="NagB/RpiA/CoA transferase-like"/>
    <property type="match status" value="1"/>
</dbReference>
<dbReference type="PANTHER" id="PTHR23407:SF1">
    <property type="entry name" value="5-FORMYLTETRAHYDROFOLATE CYCLO-LIGASE"/>
    <property type="match status" value="1"/>
</dbReference>
<feature type="binding site" evidence="4">
    <location>
        <position position="57"/>
    </location>
    <ligand>
        <name>substrate</name>
    </ligand>
</feature>
<reference evidence="6 8" key="2">
    <citation type="submission" date="2019-09" db="EMBL/GenBank/DDBJ databases">
        <title>A bacterium isolated from glacier soil.</title>
        <authorList>
            <person name="Liu Q."/>
        </authorList>
    </citation>
    <scope>NUCLEOTIDE SEQUENCE [LARGE SCALE GENOMIC DNA]</scope>
    <source>
        <strain evidence="6 8">MDT1-10-3</strain>
    </source>
</reference>
<comment type="caution">
    <text evidence="6">The sequence shown here is derived from an EMBL/GenBank/DDBJ whole genome shotgun (WGS) entry which is preliminary data.</text>
</comment>
<gene>
    <name evidence="7" type="ORF">ACD591_05835</name>
    <name evidence="6" type="ORF">FOE74_11885</name>
</gene>
<dbReference type="EMBL" id="JBGOGF010000003">
    <property type="protein sequence ID" value="MFA1770805.1"/>
    <property type="molecule type" value="Genomic_DNA"/>
</dbReference>
<evidence type="ECO:0000256" key="1">
    <source>
        <dbReference type="ARBA" id="ARBA00010638"/>
    </source>
</evidence>
<dbReference type="OrthoDB" id="9801938at2"/>
<protein>
    <recommendedName>
        <fullName evidence="5">5-formyltetrahydrofolate cyclo-ligase</fullName>
        <ecNumber evidence="5">6.3.3.2</ecNumber>
    </recommendedName>
</protein>
<dbReference type="InterPro" id="IPR024185">
    <property type="entry name" value="FTHF_cligase-like_sf"/>
</dbReference>
<dbReference type="Gene3D" id="3.40.50.10420">
    <property type="entry name" value="NagB/RpiA/CoA transferase-like"/>
    <property type="match status" value="1"/>
</dbReference>
<dbReference type="RefSeq" id="WP_149098843.1">
    <property type="nucleotide sequence ID" value="NZ_BMMG01000004.1"/>
</dbReference>
<dbReference type="EMBL" id="VKKZ01000021">
    <property type="protein sequence ID" value="KAA6433181.1"/>
    <property type="molecule type" value="Genomic_DNA"/>
</dbReference>
<comment type="catalytic activity">
    <reaction evidence="5">
        <text>(6S)-5-formyl-5,6,7,8-tetrahydrofolate + ATP = (6R)-5,10-methenyltetrahydrofolate + ADP + phosphate</text>
        <dbReference type="Rhea" id="RHEA:10488"/>
        <dbReference type="ChEBI" id="CHEBI:30616"/>
        <dbReference type="ChEBI" id="CHEBI:43474"/>
        <dbReference type="ChEBI" id="CHEBI:57455"/>
        <dbReference type="ChEBI" id="CHEBI:57457"/>
        <dbReference type="ChEBI" id="CHEBI:456216"/>
        <dbReference type="EC" id="6.3.3.2"/>
    </reaction>
</comment>
<evidence type="ECO:0000313" key="8">
    <source>
        <dbReference type="Proteomes" id="UP000323866"/>
    </source>
</evidence>
<keyword evidence="6" id="KW-0436">Ligase</keyword>
<dbReference type="GO" id="GO:0046872">
    <property type="term" value="F:metal ion binding"/>
    <property type="evidence" value="ECO:0007669"/>
    <property type="project" value="UniProtKB-KW"/>
</dbReference>
<keyword evidence="9" id="KW-1185">Reference proteome</keyword>
<comment type="cofactor">
    <cofactor evidence="5">
        <name>Mg(2+)</name>
        <dbReference type="ChEBI" id="CHEBI:18420"/>
    </cofactor>
</comment>
<reference evidence="7 9" key="3">
    <citation type="submission" date="2024-08" db="EMBL/GenBank/DDBJ databases">
        <authorList>
            <person name="Wei W."/>
        </authorList>
    </citation>
    <scope>NUCLEOTIDE SEQUENCE [LARGE SCALE GENOMIC DNA]</scope>
    <source>
        <strain evidence="7 9">XU2</strain>
    </source>
</reference>
<evidence type="ECO:0000256" key="2">
    <source>
        <dbReference type="ARBA" id="ARBA00022741"/>
    </source>
</evidence>
<dbReference type="PIRSF" id="PIRSF006806">
    <property type="entry name" value="FTHF_cligase"/>
    <property type="match status" value="1"/>
</dbReference>
<evidence type="ECO:0000313" key="9">
    <source>
        <dbReference type="Proteomes" id="UP001570846"/>
    </source>
</evidence>
<dbReference type="GO" id="GO:0009396">
    <property type="term" value="P:folic acid-containing compound biosynthetic process"/>
    <property type="evidence" value="ECO:0007669"/>
    <property type="project" value="TreeGrafter"/>
</dbReference>
<evidence type="ECO:0000313" key="6">
    <source>
        <dbReference type="EMBL" id="KAA6433181.1"/>
    </source>
</evidence>
<dbReference type="Proteomes" id="UP000323866">
    <property type="component" value="Unassembled WGS sequence"/>
</dbReference>
<dbReference type="Proteomes" id="UP001570846">
    <property type="component" value="Unassembled WGS sequence"/>
</dbReference>